<organism evidence="3 4">
    <name type="scientific">Rosistilla oblonga</name>
    <dbReference type="NCBI Taxonomy" id="2527990"/>
    <lineage>
        <taxon>Bacteria</taxon>
        <taxon>Pseudomonadati</taxon>
        <taxon>Planctomycetota</taxon>
        <taxon>Planctomycetia</taxon>
        <taxon>Pirellulales</taxon>
        <taxon>Pirellulaceae</taxon>
        <taxon>Rosistilla</taxon>
    </lineage>
</organism>
<accession>A0A518J201</accession>
<dbReference type="Gene3D" id="2.30.30.240">
    <property type="entry name" value="PRC-barrel domain"/>
    <property type="match status" value="1"/>
</dbReference>
<protein>
    <submittedName>
        <fullName evidence="3">PRC-barrel domain protein</fullName>
    </submittedName>
</protein>
<dbReference type="InterPro" id="IPR027275">
    <property type="entry name" value="PRC-brl_dom"/>
</dbReference>
<dbReference type="Pfam" id="PF05239">
    <property type="entry name" value="PRC"/>
    <property type="match status" value="1"/>
</dbReference>
<keyword evidence="4" id="KW-1185">Reference proteome</keyword>
<proteinExistence type="predicted"/>
<dbReference type="RefSeq" id="WP_145290764.1">
    <property type="nucleotide sequence ID" value="NZ_CP036318.1"/>
</dbReference>
<dbReference type="AlphaFoldDB" id="A0A518J201"/>
<dbReference type="SUPFAM" id="SSF50346">
    <property type="entry name" value="PRC-barrel domain"/>
    <property type="match status" value="1"/>
</dbReference>
<evidence type="ECO:0000313" key="3">
    <source>
        <dbReference type="EMBL" id="QDV59358.1"/>
    </source>
</evidence>
<feature type="chain" id="PRO_5022058041" evidence="1">
    <location>
        <begin position="25"/>
        <end position="189"/>
    </location>
</feature>
<evidence type="ECO:0000313" key="4">
    <source>
        <dbReference type="Proteomes" id="UP000316770"/>
    </source>
</evidence>
<feature type="domain" description="PRC-barrel" evidence="2">
    <location>
        <begin position="46"/>
        <end position="107"/>
    </location>
</feature>
<dbReference type="PANTHER" id="PTHR36505:SF1">
    <property type="entry name" value="BLR1072 PROTEIN"/>
    <property type="match status" value="1"/>
</dbReference>
<keyword evidence="1" id="KW-0732">Signal</keyword>
<feature type="signal peptide" evidence="1">
    <location>
        <begin position="1"/>
        <end position="24"/>
    </location>
</feature>
<evidence type="ECO:0000259" key="2">
    <source>
        <dbReference type="Pfam" id="PF05239"/>
    </source>
</evidence>
<sequence precursor="true">MKRFTSLTAALAMVLSVGMLTVTADDNRTQGKRVGQFDEKLQGANIRVSQLIGMDIQNDRGEGVGEINDIVLDAATGEVKYAAVTYGGFLGLGDKLFAVPFDAFKVKRNPDDPGDKGDMVFVLNVTQQQMEGAVGFDQENWPNFADKNFTRDLDKRYQINRRDRTGSGRVDVDVNRNGVKVDVRGDRDE</sequence>
<gene>
    <name evidence="3" type="ORF">Mal33_53860</name>
</gene>
<dbReference type="EMBL" id="CP036318">
    <property type="protein sequence ID" value="QDV59358.1"/>
    <property type="molecule type" value="Genomic_DNA"/>
</dbReference>
<dbReference type="InterPro" id="IPR011033">
    <property type="entry name" value="PRC_barrel-like_sf"/>
</dbReference>
<reference evidence="3 4" key="1">
    <citation type="submission" date="2019-02" db="EMBL/GenBank/DDBJ databases">
        <title>Deep-cultivation of Planctomycetes and their phenomic and genomic characterization uncovers novel biology.</title>
        <authorList>
            <person name="Wiegand S."/>
            <person name="Jogler M."/>
            <person name="Boedeker C."/>
            <person name="Pinto D."/>
            <person name="Vollmers J."/>
            <person name="Rivas-Marin E."/>
            <person name="Kohn T."/>
            <person name="Peeters S.H."/>
            <person name="Heuer A."/>
            <person name="Rast P."/>
            <person name="Oberbeckmann S."/>
            <person name="Bunk B."/>
            <person name="Jeske O."/>
            <person name="Meyerdierks A."/>
            <person name="Storesund J.E."/>
            <person name="Kallscheuer N."/>
            <person name="Luecker S."/>
            <person name="Lage O.M."/>
            <person name="Pohl T."/>
            <person name="Merkel B.J."/>
            <person name="Hornburger P."/>
            <person name="Mueller R.-W."/>
            <person name="Bruemmer F."/>
            <person name="Labrenz M."/>
            <person name="Spormann A.M."/>
            <person name="Op den Camp H."/>
            <person name="Overmann J."/>
            <person name="Amann R."/>
            <person name="Jetten M.S.M."/>
            <person name="Mascher T."/>
            <person name="Medema M.H."/>
            <person name="Devos D.P."/>
            <person name="Kaster A.-K."/>
            <person name="Ovreas L."/>
            <person name="Rohde M."/>
            <person name="Galperin M.Y."/>
            <person name="Jogler C."/>
        </authorList>
    </citation>
    <scope>NUCLEOTIDE SEQUENCE [LARGE SCALE GENOMIC DNA]</scope>
    <source>
        <strain evidence="3 4">Mal33</strain>
    </source>
</reference>
<dbReference type="PANTHER" id="PTHR36505">
    <property type="entry name" value="BLR1072 PROTEIN"/>
    <property type="match status" value="1"/>
</dbReference>
<dbReference type="Proteomes" id="UP000316770">
    <property type="component" value="Chromosome"/>
</dbReference>
<name>A0A518J201_9BACT</name>
<evidence type="ECO:0000256" key="1">
    <source>
        <dbReference type="SAM" id="SignalP"/>
    </source>
</evidence>